<dbReference type="GO" id="GO:0032991">
    <property type="term" value="C:protein-containing complex"/>
    <property type="evidence" value="ECO:0007669"/>
    <property type="project" value="UniProtKB-ARBA"/>
</dbReference>
<feature type="domain" description="BUB1 N-terminal" evidence="2">
    <location>
        <begin position="45"/>
        <end position="205"/>
    </location>
</feature>
<dbReference type="GO" id="GO:0007094">
    <property type="term" value="P:mitotic spindle assembly checkpoint signaling"/>
    <property type="evidence" value="ECO:0007669"/>
    <property type="project" value="InterPro"/>
</dbReference>
<dbReference type="Pfam" id="PF08311">
    <property type="entry name" value="Mad3_BUB1_I"/>
    <property type="match status" value="1"/>
</dbReference>
<dbReference type="GO" id="GO:0004672">
    <property type="term" value="F:protein kinase activity"/>
    <property type="evidence" value="ECO:0007669"/>
    <property type="project" value="TreeGrafter"/>
</dbReference>
<keyword evidence="4" id="KW-1185">Reference proteome</keyword>
<dbReference type="PANTHER" id="PTHR14030">
    <property type="entry name" value="MITOTIC CHECKPOINT SERINE/THREONINE-PROTEIN KINASE BUB1"/>
    <property type="match status" value="1"/>
</dbReference>
<dbReference type="InterPro" id="IPR013212">
    <property type="entry name" value="Mad3/Bub1_I"/>
</dbReference>
<name>A0AAX4HG38_9ASCO</name>
<dbReference type="GO" id="GO:0005634">
    <property type="term" value="C:nucleus"/>
    <property type="evidence" value="ECO:0007669"/>
    <property type="project" value="TreeGrafter"/>
</dbReference>
<evidence type="ECO:0000313" key="4">
    <source>
        <dbReference type="Proteomes" id="UP001338582"/>
    </source>
</evidence>
<reference evidence="3 4" key="1">
    <citation type="submission" date="2023-10" db="EMBL/GenBank/DDBJ databases">
        <title>Draft Genome Sequence of Candida saopaulonensis from a very Premature Infant with Sepsis.</title>
        <authorList>
            <person name="Ning Y."/>
            <person name="Dai R."/>
            <person name="Xiao M."/>
            <person name="Xu Y."/>
            <person name="Yan Q."/>
            <person name="Zhang L."/>
        </authorList>
    </citation>
    <scope>NUCLEOTIDE SEQUENCE [LARGE SCALE GENOMIC DNA]</scope>
    <source>
        <strain evidence="3 4">19XY460</strain>
    </source>
</reference>
<feature type="region of interest" description="Disordered" evidence="1">
    <location>
        <begin position="347"/>
        <end position="384"/>
    </location>
</feature>
<evidence type="ECO:0000256" key="1">
    <source>
        <dbReference type="SAM" id="MobiDB-lite"/>
    </source>
</evidence>
<dbReference type="AlphaFoldDB" id="A0AAX4HG38"/>
<dbReference type="Proteomes" id="UP001338582">
    <property type="component" value="Chromosome 6"/>
</dbReference>
<dbReference type="FunFam" id="1.25.40.430:FF:000003">
    <property type="entry name" value="Checkpoint serine/threonine-protein kinase BUB1"/>
    <property type="match status" value="1"/>
</dbReference>
<dbReference type="PROSITE" id="PS51489">
    <property type="entry name" value="BUB1_N"/>
    <property type="match status" value="1"/>
</dbReference>
<dbReference type="GO" id="GO:0051754">
    <property type="term" value="P:meiotic sister chromatid cohesion, centromeric"/>
    <property type="evidence" value="ECO:0007669"/>
    <property type="project" value="TreeGrafter"/>
</dbReference>
<gene>
    <name evidence="3" type="ORF">PUMCH_004763</name>
</gene>
<accession>A0AAX4HG38</accession>
<protein>
    <recommendedName>
        <fullName evidence="2">BUB1 N-terminal domain-containing protein</fullName>
    </recommendedName>
</protein>
<feature type="region of interest" description="Disordered" evidence="1">
    <location>
        <begin position="457"/>
        <end position="484"/>
    </location>
</feature>
<evidence type="ECO:0000259" key="2">
    <source>
        <dbReference type="PROSITE" id="PS51489"/>
    </source>
</evidence>
<dbReference type="PANTHER" id="PTHR14030:SF4">
    <property type="entry name" value="BUB1 KINASE, ISOFORM A-RELATED"/>
    <property type="match status" value="1"/>
</dbReference>
<dbReference type="InterPro" id="IPR012572">
    <property type="entry name" value="Mad3/Bub1_II"/>
</dbReference>
<dbReference type="Pfam" id="PF08171">
    <property type="entry name" value="Mad3_BUB1_II"/>
    <property type="match status" value="1"/>
</dbReference>
<dbReference type="SMART" id="SM00777">
    <property type="entry name" value="Mad3_BUB1_I"/>
    <property type="match status" value="1"/>
</dbReference>
<dbReference type="RefSeq" id="XP_062879754.1">
    <property type="nucleotide sequence ID" value="XM_063023684.1"/>
</dbReference>
<dbReference type="Gene3D" id="6.10.20.170">
    <property type="match status" value="1"/>
</dbReference>
<dbReference type="KEGG" id="asau:88175823"/>
<evidence type="ECO:0000313" key="3">
    <source>
        <dbReference type="EMBL" id="WPK27376.1"/>
    </source>
</evidence>
<proteinExistence type="predicted"/>
<dbReference type="GeneID" id="88175823"/>
<dbReference type="InterPro" id="IPR015661">
    <property type="entry name" value="Bub1/Mad3"/>
</dbReference>
<dbReference type="EMBL" id="CP138899">
    <property type="protein sequence ID" value="WPK27376.1"/>
    <property type="molecule type" value="Genomic_DNA"/>
</dbReference>
<organism evidence="3 4">
    <name type="scientific">Australozyma saopauloensis</name>
    <dbReference type="NCBI Taxonomy" id="291208"/>
    <lineage>
        <taxon>Eukaryota</taxon>
        <taxon>Fungi</taxon>
        <taxon>Dikarya</taxon>
        <taxon>Ascomycota</taxon>
        <taxon>Saccharomycotina</taxon>
        <taxon>Pichiomycetes</taxon>
        <taxon>Metschnikowiaceae</taxon>
        <taxon>Australozyma</taxon>
    </lineage>
</organism>
<dbReference type="Gene3D" id="1.25.40.430">
    <property type="match status" value="1"/>
</dbReference>
<feature type="compositionally biased region" description="Polar residues" evidence="1">
    <location>
        <begin position="467"/>
        <end position="477"/>
    </location>
</feature>
<sequence length="484" mass="55380">MDAKILETHKENILPLPNGRPALKLGLSLKEIPTKVSPQKKREEFEDLLRSDESDDPLQDYVDYISWIQNAYILGNTLESGLLSVLERCTLAFRDTSYYKNDARYLKVWLHYAEFSELPRDIFVYLARKCIGLQLALYYEEFAKYLELNNQIADAREVYEVGIEREARPLPRLMRSFLHFKERSKRNSLIGDSNIRSQVLKQGPSAASIIPTPARKKQKLSVHTDEHQLGFKDRIFQDNSSPDLALITEKARENRVPITPWSSAKVEQQASSEPSRAAKFEVFRDSNVDNKGSETGFEVTQINGEYFTMMKQTGRPTERLCANLALFYPAEGQELCLSERLAKAATAQKNSSKTQKTPVVVNDSTNRSQKHHHKASQFASSTQQDPFTEHNYTFTIPLRDEDTVHRPKSPTITMVLRSATNEVLQMFNDAARNVQLEDELFKTFEESTDYEGFVTETLDTSRAHNRSAPQHSDTPSSPFMERPL</sequence>
<feature type="compositionally biased region" description="Polar residues" evidence="1">
    <location>
        <begin position="347"/>
        <end position="367"/>
    </location>
</feature>